<reference evidence="1 2" key="1">
    <citation type="submission" date="2019-07" db="EMBL/GenBank/DDBJ databases">
        <title>Genomic Encyclopedia of Archaeal and Bacterial Type Strains, Phase II (KMG-II): from individual species to whole genera.</title>
        <authorList>
            <person name="Goeker M."/>
        </authorList>
    </citation>
    <scope>NUCLEOTIDE SEQUENCE [LARGE SCALE GENOMIC DNA]</scope>
    <source>
        <strain evidence="1 2">ATCC BAA-1854</strain>
    </source>
</reference>
<name>A0A562TMS0_9SPHI</name>
<dbReference type="EMBL" id="VLLI01000020">
    <property type="protein sequence ID" value="TWI94346.1"/>
    <property type="molecule type" value="Genomic_DNA"/>
</dbReference>
<comment type="caution">
    <text evidence="1">The sequence shown here is derived from an EMBL/GenBank/DDBJ whole genome shotgun (WGS) entry which is preliminary data.</text>
</comment>
<dbReference type="AlphaFoldDB" id="A0A562TMS0"/>
<gene>
    <name evidence="1" type="ORF">JN11_04737</name>
</gene>
<accession>A0A562TMS0</accession>
<dbReference type="Proteomes" id="UP000317010">
    <property type="component" value="Unassembled WGS sequence"/>
</dbReference>
<dbReference type="RefSeq" id="WP_170227839.1">
    <property type="nucleotide sequence ID" value="NZ_VLLI01000020.1"/>
</dbReference>
<keyword evidence="2" id="KW-1185">Reference proteome</keyword>
<organism evidence="1 2">
    <name type="scientific">Mucilaginibacter frigoritolerans</name>
    <dbReference type="NCBI Taxonomy" id="652788"/>
    <lineage>
        <taxon>Bacteria</taxon>
        <taxon>Pseudomonadati</taxon>
        <taxon>Bacteroidota</taxon>
        <taxon>Sphingobacteriia</taxon>
        <taxon>Sphingobacteriales</taxon>
        <taxon>Sphingobacteriaceae</taxon>
        <taxon>Mucilaginibacter</taxon>
    </lineage>
</organism>
<evidence type="ECO:0000313" key="1">
    <source>
        <dbReference type="EMBL" id="TWI94346.1"/>
    </source>
</evidence>
<sequence>MADLNKFMRTKDKLTETLKNLMRIKTHDERTDMYISHLQQSINIIDEKIAEFVKKELV</sequence>
<protein>
    <submittedName>
        <fullName evidence="1">Uncharacterized protein</fullName>
    </submittedName>
</protein>
<evidence type="ECO:0000313" key="2">
    <source>
        <dbReference type="Proteomes" id="UP000317010"/>
    </source>
</evidence>
<proteinExistence type="predicted"/>